<reference evidence="2" key="1">
    <citation type="journal article" date="2023" name="G3 (Bethesda)">
        <title>Genome assembly and association tests identify interacting loci associated with vigor, precocity, and sex in interspecific pistachio rootstocks.</title>
        <authorList>
            <person name="Palmer W."/>
            <person name="Jacygrad E."/>
            <person name="Sagayaradj S."/>
            <person name="Cavanaugh K."/>
            <person name="Han R."/>
            <person name="Bertier L."/>
            <person name="Beede B."/>
            <person name="Kafkas S."/>
            <person name="Golino D."/>
            <person name="Preece J."/>
            <person name="Michelmore R."/>
        </authorList>
    </citation>
    <scope>NUCLEOTIDE SEQUENCE [LARGE SCALE GENOMIC DNA]</scope>
</reference>
<name>A0ACC0YU04_9ROSI</name>
<proteinExistence type="predicted"/>
<dbReference type="EMBL" id="CM047740">
    <property type="protein sequence ID" value="KAJ0041064.1"/>
    <property type="molecule type" value="Genomic_DNA"/>
</dbReference>
<protein>
    <submittedName>
        <fullName evidence="1">Uncharacterized protein</fullName>
    </submittedName>
</protein>
<organism evidence="1 2">
    <name type="scientific">Pistacia integerrima</name>
    <dbReference type="NCBI Taxonomy" id="434235"/>
    <lineage>
        <taxon>Eukaryota</taxon>
        <taxon>Viridiplantae</taxon>
        <taxon>Streptophyta</taxon>
        <taxon>Embryophyta</taxon>
        <taxon>Tracheophyta</taxon>
        <taxon>Spermatophyta</taxon>
        <taxon>Magnoliopsida</taxon>
        <taxon>eudicotyledons</taxon>
        <taxon>Gunneridae</taxon>
        <taxon>Pentapetalae</taxon>
        <taxon>rosids</taxon>
        <taxon>malvids</taxon>
        <taxon>Sapindales</taxon>
        <taxon>Anacardiaceae</taxon>
        <taxon>Pistacia</taxon>
    </lineage>
</organism>
<comment type="caution">
    <text evidence="1">The sequence shown here is derived from an EMBL/GenBank/DDBJ whole genome shotgun (WGS) entry which is preliminary data.</text>
</comment>
<dbReference type="Proteomes" id="UP001163603">
    <property type="component" value="Chromosome 5"/>
</dbReference>
<evidence type="ECO:0000313" key="2">
    <source>
        <dbReference type="Proteomes" id="UP001163603"/>
    </source>
</evidence>
<sequence length="256" mass="28013">MCVICCQVLSARKVQLLLGYFVCCIRRVGEDDTSVIPVASASVLNIAREHNSEKYILELQPAIKGLESRSIEADLVLWTVGSKPLLPQLEPSRNPQELPLNARGQAETDETLRVKGHPRIFALGDSSALRDSDGRLLPATAQSFSCPPSQVAFQQADFAGWNLWAAINDRPLLPFRFQNLGEMMTLGRNDAALSPSFVEGLTLEGPIGHTARKIAYLIRLPTDEHRLKVGVSWLTKSAIDSVAVLQSTLTKVLQGS</sequence>
<accession>A0ACC0YU04</accession>
<gene>
    <name evidence="1" type="ORF">Pint_27499</name>
</gene>
<keyword evidence="2" id="KW-1185">Reference proteome</keyword>
<evidence type="ECO:0000313" key="1">
    <source>
        <dbReference type="EMBL" id="KAJ0041064.1"/>
    </source>
</evidence>